<evidence type="ECO:0000256" key="2">
    <source>
        <dbReference type="ARBA" id="ARBA00023125"/>
    </source>
</evidence>
<keyword evidence="7" id="KW-1185">Reference proteome</keyword>
<accession>A0A7W0CIX1</accession>
<dbReference type="SUPFAM" id="SSF48498">
    <property type="entry name" value="Tetracyclin repressor-like, C-terminal domain"/>
    <property type="match status" value="1"/>
</dbReference>
<gene>
    <name evidence="6" type="ORF">HNR30_003331</name>
</gene>
<dbReference type="Gene3D" id="1.10.357.10">
    <property type="entry name" value="Tetracycline Repressor, domain 2"/>
    <property type="match status" value="1"/>
</dbReference>
<name>A0A7W0CIX1_9ACTN</name>
<reference evidence="6 7" key="1">
    <citation type="submission" date="2020-07" db="EMBL/GenBank/DDBJ databases">
        <title>Genomic Encyclopedia of Type Strains, Phase IV (KMG-IV): sequencing the most valuable type-strain genomes for metagenomic binning, comparative biology and taxonomic classification.</title>
        <authorList>
            <person name="Goeker M."/>
        </authorList>
    </citation>
    <scope>NUCLEOTIDE SEQUENCE [LARGE SCALE GENOMIC DNA]</scope>
    <source>
        <strain evidence="6 7">DSM 45533</strain>
    </source>
</reference>
<dbReference type="GO" id="GO:0003677">
    <property type="term" value="F:DNA binding"/>
    <property type="evidence" value="ECO:0007669"/>
    <property type="project" value="UniProtKB-UniRule"/>
</dbReference>
<dbReference type="InterPro" id="IPR009057">
    <property type="entry name" value="Homeodomain-like_sf"/>
</dbReference>
<keyword evidence="3" id="KW-0804">Transcription</keyword>
<dbReference type="AlphaFoldDB" id="A0A7W0CIX1"/>
<dbReference type="PROSITE" id="PS50977">
    <property type="entry name" value="HTH_TETR_2"/>
    <property type="match status" value="1"/>
</dbReference>
<evidence type="ECO:0000256" key="3">
    <source>
        <dbReference type="ARBA" id="ARBA00023163"/>
    </source>
</evidence>
<keyword evidence="2 4" id="KW-0238">DNA-binding</keyword>
<sequence length="201" mass="21587">MDKTRGRPRTFDREAALGSAVLLFWEHGFEATSVGDLTQAMGIRPASLYAAFGDKKALFKEAVEAYGRTEAGGFLARAMEEEPTAYQVVARMLREAAQVYPDPSHPAGCLTISAATNVTVQDVEIGTFLRDLRNANLVALEERLRRGQEEGDLPEGADVGALASFVATVIQGMSQQARDGAGSAELARVAELALSVWPRST</sequence>
<keyword evidence="1" id="KW-0805">Transcription regulation</keyword>
<evidence type="ECO:0000313" key="7">
    <source>
        <dbReference type="Proteomes" id="UP000530928"/>
    </source>
</evidence>
<proteinExistence type="predicted"/>
<dbReference type="PANTHER" id="PTHR47506:SF1">
    <property type="entry name" value="HTH-TYPE TRANSCRIPTIONAL REGULATOR YJDC"/>
    <property type="match status" value="1"/>
</dbReference>
<dbReference type="Gene3D" id="1.10.10.60">
    <property type="entry name" value="Homeodomain-like"/>
    <property type="match status" value="1"/>
</dbReference>
<dbReference type="InterPro" id="IPR036271">
    <property type="entry name" value="Tet_transcr_reg_TetR-rel_C_sf"/>
</dbReference>
<dbReference type="SUPFAM" id="SSF46689">
    <property type="entry name" value="Homeodomain-like"/>
    <property type="match status" value="1"/>
</dbReference>
<dbReference type="RefSeq" id="WP_246378625.1">
    <property type="nucleotide sequence ID" value="NZ_BAABAM010000002.1"/>
</dbReference>
<feature type="domain" description="HTH tetR-type" evidence="5">
    <location>
        <begin position="10"/>
        <end position="70"/>
    </location>
</feature>
<evidence type="ECO:0000259" key="5">
    <source>
        <dbReference type="PROSITE" id="PS50977"/>
    </source>
</evidence>
<dbReference type="InterPro" id="IPR011075">
    <property type="entry name" value="TetR_C"/>
</dbReference>
<comment type="caution">
    <text evidence="6">The sequence shown here is derived from an EMBL/GenBank/DDBJ whole genome shotgun (WGS) entry which is preliminary data.</text>
</comment>
<feature type="DNA-binding region" description="H-T-H motif" evidence="4">
    <location>
        <begin position="33"/>
        <end position="52"/>
    </location>
</feature>
<dbReference type="Proteomes" id="UP000530928">
    <property type="component" value="Unassembled WGS sequence"/>
</dbReference>
<protein>
    <submittedName>
        <fullName evidence="6">AcrR family transcriptional regulator</fullName>
    </submittedName>
</protein>
<dbReference type="Pfam" id="PF16925">
    <property type="entry name" value="TetR_C_13"/>
    <property type="match status" value="1"/>
</dbReference>
<evidence type="ECO:0000256" key="4">
    <source>
        <dbReference type="PROSITE-ProRule" id="PRU00335"/>
    </source>
</evidence>
<dbReference type="InterPro" id="IPR001647">
    <property type="entry name" value="HTH_TetR"/>
</dbReference>
<dbReference type="EMBL" id="JACDUR010000003">
    <property type="protein sequence ID" value="MBA2891990.1"/>
    <property type="molecule type" value="Genomic_DNA"/>
</dbReference>
<evidence type="ECO:0000256" key="1">
    <source>
        <dbReference type="ARBA" id="ARBA00023015"/>
    </source>
</evidence>
<evidence type="ECO:0000313" key="6">
    <source>
        <dbReference type="EMBL" id="MBA2891990.1"/>
    </source>
</evidence>
<organism evidence="6 7">
    <name type="scientific">Nonomuraea soli</name>
    <dbReference type="NCBI Taxonomy" id="1032476"/>
    <lineage>
        <taxon>Bacteria</taxon>
        <taxon>Bacillati</taxon>
        <taxon>Actinomycetota</taxon>
        <taxon>Actinomycetes</taxon>
        <taxon>Streptosporangiales</taxon>
        <taxon>Streptosporangiaceae</taxon>
        <taxon>Nonomuraea</taxon>
    </lineage>
</organism>
<dbReference type="PANTHER" id="PTHR47506">
    <property type="entry name" value="TRANSCRIPTIONAL REGULATORY PROTEIN"/>
    <property type="match status" value="1"/>
</dbReference>
<dbReference type="Pfam" id="PF00440">
    <property type="entry name" value="TetR_N"/>
    <property type="match status" value="1"/>
</dbReference>